<evidence type="ECO:0000256" key="1">
    <source>
        <dbReference type="SAM" id="SignalP"/>
    </source>
</evidence>
<dbReference type="SUPFAM" id="SSF53850">
    <property type="entry name" value="Periplasmic binding protein-like II"/>
    <property type="match status" value="1"/>
</dbReference>
<gene>
    <name evidence="2" type="ORF">KDW95_22920</name>
</gene>
<keyword evidence="3" id="KW-1185">Reference proteome</keyword>
<protein>
    <submittedName>
        <fullName evidence="2">Phosphate/phosphite/phosphonate ABC transporter substrate-binding protein</fullName>
    </submittedName>
</protein>
<dbReference type="RefSeq" id="WP_255854090.1">
    <property type="nucleotide sequence ID" value="NZ_CP073347.1"/>
</dbReference>
<dbReference type="PANTHER" id="PTHR35841">
    <property type="entry name" value="PHOSPHONATES-BINDING PERIPLASMIC PROTEIN"/>
    <property type="match status" value="1"/>
</dbReference>
<feature type="signal peptide" evidence="1">
    <location>
        <begin position="1"/>
        <end position="26"/>
    </location>
</feature>
<name>A0ABY5HIC1_9GAMM</name>
<feature type="chain" id="PRO_5046486567" evidence="1">
    <location>
        <begin position="27"/>
        <end position="282"/>
    </location>
</feature>
<accession>A0ABY5HIC1</accession>
<keyword evidence="1" id="KW-0732">Signal</keyword>
<sequence length="282" mass="30685">MKAEKQGVHWGLALVLSVLCALPVSADEQSTAAVTPLTLGVVPQQSSLKLAKAWMPLLQEVSRRSGIPLVFATAPDIPTYEKRLHEGAYDLAYMNPYHYTVFHDTNGYEALAKAKDVQIHGIYVVRRASTITDLAQLAGLELAYPAPAAFAASVVTQANLAKVATPGKQAYVLSHDAVYRAVASGRYEAGGGILRTFSAVEPSVRDQLKILWTSPGYTPHPIATHPNIDGDKRHRLRRALISLAQDPAGQALLEPLKISGFEEANDADWDDVRDLHIHRLDP</sequence>
<evidence type="ECO:0000313" key="3">
    <source>
        <dbReference type="Proteomes" id="UP001058461"/>
    </source>
</evidence>
<proteinExistence type="predicted"/>
<dbReference type="PANTHER" id="PTHR35841:SF1">
    <property type="entry name" value="PHOSPHONATES-BINDING PERIPLASMIC PROTEIN"/>
    <property type="match status" value="1"/>
</dbReference>
<evidence type="ECO:0000313" key="2">
    <source>
        <dbReference type="EMBL" id="UTW12040.1"/>
    </source>
</evidence>
<dbReference type="Pfam" id="PF12974">
    <property type="entry name" value="Phosphonate-bd"/>
    <property type="match status" value="1"/>
</dbReference>
<reference evidence="2" key="1">
    <citation type="submission" date="2021-04" db="EMBL/GenBank/DDBJ databases">
        <title>Oceanospirillales bacteria with DddD are important DMSP degraders in coastal seawater.</title>
        <authorList>
            <person name="Liu J."/>
        </authorList>
    </citation>
    <scope>NUCLEOTIDE SEQUENCE</scope>
    <source>
        <strain evidence="2">D13-1</strain>
    </source>
</reference>
<dbReference type="Proteomes" id="UP001058461">
    <property type="component" value="Chromosome"/>
</dbReference>
<dbReference type="Gene3D" id="3.40.190.10">
    <property type="entry name" value="Periplasmic binding protein-like II"/>
    <property type="match status" value="2"/>
</dbReference>
<dbReference type="EMBL" id="CP073347">
    <property type="protein sequence ID" value="UTW12040.1"/>
    <property type="molecule type" value="Genomic_DNA"/>
</dbReference>
<organism evidence="2 3">
    <name type="scientific">Marinobacterium rhizophilum</name>
    <dbReference type="NCBI Taxonomy" id="420402"/>
    <lineage>
        <taxon>Bacteria</taxon>
        <taxon>Pseudomonadati</taxon>
        <taxon>Pseudomonadota</taxon>
        <taxon>Gammaproteobacteria</taxon>
        <taxon>Oceanospirillales</taxon>
        <taxon>Oceanospirillaceae</taxon>
        <taxon>Marinobacterium</taxon>
    </lineage>
</organism>